<dbReference type="SUPFAM" id="SSF53187">
    <property type="entry name" value="Zn-dependent exopeptidases"/>
    <property type="match status" value="1"/>
</dbReference>
<dbReference type="Proteomes" id="UP000276506">
    <property type="component" value="Unassembled WGS sequence"/>
</dbReference>
<dbReference type="InterPro" id="IPR002933">
    <property type="entry name" value="Peptidase_M20"/>
</dbReference>
<dbReference type="EMBL" id="RHQL01000002">
    <property type="protein sequence ID" value="RRV13332.1"/>
    <property type="molecule type" value="Genomic_DNA"/>
</dbReference>
<protein>
    <submittedName>
        <fullName evidence="7">M20/M25/M40 family metallo-hydrolase</fullName>
    </submittedName>
</protein>
<dbReference type="GO" id="GO:0046872">
    <property type="term" value="F:metal ion binding"/>
    <property type="evidence" value="ECO:0007669"/>
    <property type="project" value="UniProtKB-KW"/>
</dbReference>
<dbReference type="Gene3D" id="3.40.630.10">
    <property type="entry name" value="Zn peptidases"/>
    <property type="match status" value="1"/>
</dbReference>
<feature type="chain" id="PRO_5018530157" evidence="5">
    <location>
        <begin position="25"/>
        <end position="416"/>
    </location>
</feature>
<keyword evidence="1" id="KW-0479">Metal-binding</keyword>
<dbReference type="AlphaFoldDB" id="A0A3R8VBB6"/>
<evidence type="ECO:0000256" key="3">
    <source>
        <dbReference type="ARBA" id="ARBA00023285"/>
    </source>
</evidence>
<sequence length="416" mass="44269">MPIRAVAPIAAAVALCLSSLSAMAAEIKPAELLEQAKAEQSAYIETVKQLVAVDTGTGQAVGLATVSQMLVERLQALGAEVSTSPAAPSAGGNIVGTLKGSGGKDFLLMVHYDTVFAEGTAAERPFRMDEQRAYGPGVADAKGGVAMILHALELLKAQQFDEYGTITVLFNPDEEMGSAGSKKIIAELARKHDYVFSYEPPDSDAVTTATNGINAVMLEVKGKSSHAGSAPEDGRNAVLELAHQLVQLKELGDPDKGTTVSWTMIAGGEKRNIIPNKATAEADMRYSDISETERVLADAQKIIENKLIDDTRVELRVDKGRPPLAKNPASERLAETAQRLYGEIDQRIEPIAMRFGTDAGYAYVPDSDKPAVLETMGVVGAGLHSEDEYIELASIAPRLYLTTAMIRALSAEDAAR</sequence>
<feature type="active site" description="Proton acceptor" evidence="4">
    <location>
        <position position="174"/>
    </location>
</feature>
<evidence type="ECO:0000313" key="7">
    <source>
        <dbReference type="EMBL" id="RRV13332.1"/>
    </source>
</evidence>
<dbReference type="RefSeq" id="WP_125876667.1">
    <property type="nucleotide sequence ID" value="NZ_RHQL01000002.1"/>
</dbReference>
<proteinExistence type="predicted"/>
<dbReference type="PANTHER" id="PTHR43808">
    <property type="entry name" value="ACETYLORNITHINE DEACETYLASE"/>
    <property type="match status" value="1"/>
</dbReference>
<dbReference type="Pfam" id="PF07687">
    <property type="entry name" value="M20_dimer"/>
    <property type="match status" value="1"/>
</dbReference>
<evidence type="ECO:0000259" key="6">
    <source>
        <dbReference type="Pfam" id="PF07687"/>
    </source>
</evidence>
<dbReference type="GO" id="GO:0016787">
    <property type="term" value="F:hydrolase activity"/>
    <property type="evidence" value="ECO:0007669"/>
    <property type="project" value="UniProtKB-KW"/>
</dbReference>
<evidence type="ECO:0000256" key="5">
    <source>
        <dbReference type="SAM" id="SignalP"/>
    </source>
</evidence>
<feature type="domain" description="Peptidase M20 dimerisation" evidence="6">
    <location>
        <begin position="209"/>
        <end position="309"/>
    </location>
</feature>
<dbReference type="SUPFAM" id="SSF55031">
    <property type="entry name" value="Bacterial exopeptidase dimerisation domain"/>
    <property type="match status" value="1"/>
</dbReference>
<gene>
    <name evidence="7" type="ORF">EGJ28_06855</name>
</gene>
<keyword evidence="2 7" id="KW-0378">Hydrolase</keyword>
<dbReference type="PANTHER" id="PTHR43808:SF10">
    <property type="entry name" value="BLL3749 PROTEIN"/>
    <property type="match status" value="1"/>
</dbReference>
<evidence type="ECO:0000313" key="8">
    <source>
        <dbReference type="Proteomes" id="UP000276506"/>
    </source>
</evidence>
<evidence type="ECO:0000256" key="2">
    <source>
        <dbReference type="ARBA" id="ARBA00022801"/>
    </source>
</evidence>
<keyword evidence="3" id="KW-0170">Cobalt</keyword>
<dbReference type="CDD" id="cd03885">
    <property type="entry name" value="M20_CPDG2"/>
    <property type="match status" value="1"/>
</dbReference>
<organism evidence="7 8">
    <name type="scientific">Stutzerimonas xanthomarina</name>
    <dbReference type="NCBI Taxonomy" id="271420"/>
    <lineage>
        <taxon>Bacteria</taxon>
        <taxon>Pseudomonadati</taxon>
        <taxon>Pseudomonadota</taxon>
        <taxon>Gammaproteobacteria</taxon>
        <taxon>Pseudomonadales</taxon>
        <taxon>Pseudomonadaceae</taxon>
        <taxon>Stutzerimonas</taxon>
    </lineage>
</organism>
<dbReference type="PIRSF" id="PIRSF037238">
    <property type="entry name" value="Carboxypeptidase_G2"/>
    <property type="match status" value="1"/>
</dbReference>
<evidence type="ECO:0000256" key="4">
    <source>
        <dbReference type="PIRSR" id="PIRSR037238-1"/>
    </source>
</evidence>
<dbReference type="InterPro" id="IPR050072">
    <property type="entry name" value="Peptidase_M20A"/>
</dbReference>
<comment type="caution">
    <text evidence="7">The sequence shown here is derived from an EMBL/GenBank/DDBJ whole genome shotgun (WGS) entry which is preliminary data.</text>
</comment>
<reference evidence="7 8" key="1">
    <citation type="submission" date="2018-10" db="EMBL/GenBank/DDBJ databases">
        <title>Transmission dynamics of multidrug resistant bacteria on intensive care unit surfaces.</title>
        <authorList>
            <person name="D'Souza A.W."/>
            <person name="Potter R.F."/>
            <person name="Wallace M."/>
            <person name="Shupe A."/>
            <person name="Patel S."/>
            <person name="Sun S."/>
            <person name="Gul D."/>
            <person name="Kwon J.H."/>
            <person name="Andleeb S."/>
            <person name="Burnham C.-A.D."/>
            <person name="Dantas G."/>
        </authorList>
    </citation>
    <scope>NUCLEOTIDE SEQUENCE [LARGE SCALE GENOMIC DNA]</scope>
    <source>
        <strain evidence="7 8">PX_177</strain>
    </source>
</reference>
<dbReference type="InterPro" id="IPR011650">
    <property type="entry name" value="Peptidase_M20_dimer"/>
</dbReference>
<keyword evidence="5" id="KW-0732">Signal</keyword>
<feature type="signal peptide" evidence="5">
    <location>
        <begin position="1"/>
        <end position="24"/>
    </location>
</feature>
<name>A0A3R8VBB6_9GAMM</name>
<dbReference type="NCBIfam" id="NF004788">
    <property type="entry name" value="PRK06133.1"/>
    <property type="match status" value="1"/>
</dbReference>
<evidence type="ECO:0000256" key="1">
    <source>
        <dbReference type="ARBA" id="ARBA00022723"/>
    </source>
</evidence>
<dbReference type="Pfam" id="PF01546">
    <property type="entry name" value="Peptidase_M20"/>
    <property type="match status" value="1"/>
</dbReference>
<accession>A0A3R8VBB6</accession>
<feature type="active site" evidence="4">
    <location>
        <position position="113"/>
    </location>
</feature>
<dbReference type="InterPro" id="IPR017150">
    <property type="entry name" value="Pept_M20_glutamate_carboxypep"/>
</dbReference>
<dbReference type="InterPro" id="IPR036264">
    <property type="entry name" value="Bact_exopeptidase_dim_dom"/>
</dbReference>
<dbReference type="Gene3D" id="3.30.70.360">
    <property type="match status" value="1"/>
</dbReference>